<evidence type="ECO:0000259" key="1">
    <source>
        <dbReference type="Pfam" id="PF13827"/>
    </source>
</evidence>
<dbReference type="EMBL" id="AP026978">
    <property type="protein sequence ID" value="BDT99073.1"/>
    <property type="molecule type" value="Genomic_DNA"/>
</dbReference>
<feature type="domain" description="DUF4189" evidence="1">
    <location>
        <begin position="106"/>
        <end position="181"/>
    </location>
</feature>
<protein>
    <recommendedName>
        <fullName evidence="1">DUF4189 domain-containing protein</fullName>
    </recommendedName>
</protein>
<reference evidence="2 3" key="1">
    <citation type="submission" date="2022-11" db="EMBL/GenBank/DDBJ databases">
        <title>Genome Sequencing of Nocardia sp. ON39_IFM12276 and assembly.</title>
        <authorList>
            <person name="Shimojima M."/>
            <person name="Toyokawa M."/>
            <person name="Uesaka K."/>
        </authorList>
    </citation>
    <scope>NUCLEOTIDE SEQUENCE [LARGE SCALE GENOMIC DNA]</scope>
    <source>
        <strain evidence="2 3">IFM 12276</strain>
    </source>
</reference>
<dbReference type="Proteomes" id="UP001317870">
    <property type="component" value="Chromosome"/>
</dbReference>
<keyword evidence="3" id="KW-1185">Reference proteome</keyword>
<accession>A0ABN6U1H2</accession>
<evidence type="ECO:0000313" key="3">
    <source>
        <dbReference type="Proteomes" id="UP001317870"/>
    </source>
</evidence>
<organism evidence="2 3">
    <name type="scientific">Nocardia sputorum</name>
    <dbReference type="NCBI Taxonomy" id="2984338"/>
    <lineage>
        <taxon>Bacteria</taxon>
        <taxon>Bacillati</taxon>
        <taxon>Actinomycetota</taxon>
        <taxon>Actinomycetes</taxon>
        <taxon>Mycobacteriales</taxon>
        <taxon>Nocardiaceae</taxon>
        <taxon>Nocardia</taxon>
    </lineage>
</organism>
<gene>
    <name evidence="2" type="ORF">IFM12276_21020</name>
</gene>
<evidence type="ECO:0000313" key="2">
    <source>
        <dbReference type="EMBL" id="BDT99073.1"/>
    </source>
</evidence>
<dbReference type="InterPro" id="IPR025240">
    <property type="entry name" value="DUF4189"/>
</dbReference>
<sequence>MVVVRSPATLTGHYPSARPHRPLLGAKGFRQTSAYRAGITDLPTVGSLFLDKAYESGDDLTPQTRDGEDPHMSVPHKAALGLAAVSAATCAVVGAPAGEARAATYYGALAFSSSTGAVTSAVDYASAAAADSAARAQCGVADCRTVVQFWNACGSVVRGADGRHGWAWGATRAEAERRAIEVLGPSAPPFPDLGSAIPRPGTVRLTACTSTAG</sequence>
<proteinExistence type="predicted"/>
<dbReference type="Pfam" id="PF13827">
    <property type="entry name" value="DUF4189"/>
    <property type="match status" value="1"/>
</dbReference>
<name>A0ABN6U1H2_9NOCA</name>